<sequence>MPLPTSSEELELAWGSAGLVIRHAFVCEVSMRPGKGSSKTKVSFWDAKKMLEKLGVQFDHARTVTKSSQDTVLVVRLYFFTAHAFNDAYSIVSGQPNNTVFAQGNAVEIQIATVVNDNATVSSSLAVTAPPDFDQHMKGCRIDTIVVKGLPAKWFDVDTKSFLDDDDHPPPSIQSAYMHDQHALFQLFSTFGALSAIDVVPPSATTSTTAGADDGTTASSTVSTSHFDAYVQFKTYDGVRAALSTLCDGGSRVLCHTSHVKTFVPLVAHVDTTEYLSDAHIRQRRFAREQRLHDQQAKAAAAIAAERQAKASMEQATALVGSLGDELDKAAADAIQLSSSLAELKAAAAAYGALKAEPTMERVAIVRQALDVVGTCLAKAVRDKEEHEAAIQRAAWTKQVNKAAAAARDLKLARLQKKLSAAKHSFASIVGHVAVVADMAAADEALAVAVQSATTSHGSATSSSSSVNNAEDVQTYLTKLDEDVDEAVHSVDAVVARLEVVDRFYQVERAVKSWSIAPFHVQSLLQTIENEAWGDRTEDVAKRLDDLDEVVQAGGHLDKLVARHVALGEQIGSATPRHEDGENDLRQRHTDIGLLLHRVADVGDVAGLQTQMDALETQVSAFLADQAQRWKEANSHAGQMSRIQAARKRLALWRREVGAPTTPVYATERVTALPDRYGGTSALKKPRLVQYVAASSGIPRLASSVWIVDNDTGAVRPPKTHDERLQQDMEALRVQVVESQRRELAKERQLRALVLQSMKQPKPATTTNDGDATS</sequence>
<reference evidence="2" key="1">
    <citation type="submission" date="2013-12" db="EMBL/GenBank/DDBJ databases">
        <title>The Genome Sequence of Aphanomyces astaci APO3.</title>
        <authorList>
            <consortium name="The Broad Institute Genomics Platform"/>
            <person name="Russ C."/>
            <person name="Tyler B."/>
            <person name="van West P."/>
            <person name="Dieguez-Uribeondo J."/>
            <person name="Young S.K."/>
            <person name="Zeng Q."/>
            <person name="Gargeya S."/>
            <person name="Fitzgerald M."/>
            <person name="Abouelleil A."/>
            <person name="Alvarado L."/>
            <person name="Chapman S.B."/>
            <person name="Gainer-Dewar J."/>
            <person name="Goldberg J."/>
            <person name="Griggs A."/>
            <person name="Gujja S."/>
            <person name="Hansen M."/>
            <person name="Howarth C."/>
            <person name="Imamovic A."/>
            <person name="Ireland A."/>
            <person name="Larimer J."/>
            <person name="McCowan C."/>
            <person name="Murphy C."/>
            <person name="Pearson M."/>
            <person name="Poon T.W."/>
            <person name="Priest M."/>
            <person name="Roberts A."/>
            <person name="Saif S."/>
            <person name="Shea T."/>
            <person name="Sykes S."/>
            <person name="Wortman J."/>
            <person name="Nusbaum C."/>
            <person name="Birren B."/>
        </authorList>
    </citation>
    <scope>NUCLEOTIDE SEQUENCE [LARGE SCALE GENOMIC DNA]</scope>
    <source>
        <strain evidence="2">APO3</strain>
    </source>
</reference>
<dbReference type="InterPro" id="IPR056852">
    <property type="entry name" value="AK17A/B"/>
</dbReference>
<evidence type="ECO:0000256" key="1">
    <source>
        <dbReference type="SAM" id="MobiDB-lite"/>
    </source>
</evidence>
<gene>
    <name evidence="2" type="ORF">H257_02737</name>
</gene>
<organism evidence="2">
    <name type="scientific">Aphanomyces astaci</name>
    <name type="common">Crayfish plague agent</name>
    <dbReference type="NCBI Taxonomy" id="112090"/>
    <lineage>
        <taxon>Eukaryota</taxon>
        <taxon>Sar</taxon>
        <taxon>Stramenopiles</taxon>
        <taxon>Oomycota</taxon>
        <taxon>Saprolegniomycetes</taxon>
        <taxon>Saprolegniales</taxon>
        <taxon>Verrucalvaceae</taxon>
        <taxon>Aphanomyces</taxon>
    </lineage>
</organism>
<dbReference type="RefSeq" id="XP_009824815.1">
    <property type="nucleotide sequence ID" value="XM_009826513.1"/>
</dbReference>
<accession>W4H5C8</accession>
<dbReference type="AlphaFoldDB" id="W4H5C8"/>
<dbReference type="EMBL" id="KI913117">
    <property type="protein sequence ID" value="ETV86343.1"/>
    <property type="molecule type" value="Genomic_DNA"/>
</dbReference>
<dbReference type="PANTHER" id="PTHR12484">
    <property type="entry name" value="B-LYMPHOCYTE ANTIGEN-RELATED"/>
    <property type="match status" value="1"/>
</dbReference>
<feature type="region of interest" description="Disordered" evidence="1">
    <location>
        <begin position="755"/>
        <end position="774"/>
    </location>
</feature>
<dbReference type="PANTHER" id="PTHR12484:SF4">
    <property type="entry name" value="A-KINASE ANCHOR PROTEIN 17A"/>
    <property type="match status" value="1"/>
</dbReference>
<dbReference type="VEuPathDB" id="FungiDB:H257_02737"/>
<protein>
    <submittedName>
        <fullName evidence="2">Uncharacterized protein</fullName>
    </submittedName>
</protein>
<dbReference type="OrthoDB" id="1918237at2759"/>
<dbReference type="Pfam" id="PF25015">
    <property type="entry name" value="RBD_AKAP-17A"/>
    <property type="match status" value="1"/>
</dbReference>
<feature type="compositionally biased region" description="Polar residues" evidence="1">
    <location>
        <begin position="757"/>
        <end position="774"/>
    </location>
</feature>
<name>W4H5C8_APHAT</name>
<dbReference type="GeneID" id="20804733"/>
<evidence type="ECO:0000313" key="2">
    <source>
        <dbReference type="EMBL" id="ETV86343.1"/>
    </source>
</evidence>
<proteinExistence type="predicted"/>
<dbReference type="STRING" id="112090.W4H5C8"/>